<feature type="compositionally biased region" description="Acidic residues" evidence="1">
    <location>
        <begin position="487"/>
        <end position="497"/>
    </location>
</feature>
<dbReference type="OrthoDB" id="5302359at2759"/>
<dbReference type="Pfam" id="PF08546">
    <property type="entry name" value="ApbA_C"/>
    <property type="match status" value="1"/>
</dbReference>
<dbReference type="InterPro" id="IPR013752">
    <property type="entry name" value="KPA_reductase"/>
</dbReference>
<comment type="caution">
    <text evidence="4">The sequence shown here is derived from an EMBL/GenBank/DDBJ whole genome shotgun (WGS) entry which is preliminary data.</text>
</comment>
<feature type="region of interest" description="Disordered" evidence="1">
    <location>
        <begin position="466"/>
        <end position="751"/>
    </location>
</feature>
<dbReference type="GO" id="GO:0005737">
    <property type="term" value="C:cytoplasm"/>
    <property type="evidence" value="ECO:0007669"/>
    <property type="project" value="TreeGrafter"/>
</dbReference>
<dbReference type="InterPro" id="IPR008927">
    <property type="entry name" value="6-PGluconate_DH-like_C_sf"/>
</dbReference>
<dbReference type="SUPFAM" id="SSF48179">
    <property type="entry name" value="6-phosphogluconate dehydrogenase C-terminal domain-like"/>
    <property type="match status" value="1"/>
</dbReference>
<dbReference type="Gene3D" id="1.10.1040.10">
    <property type="entry name" value="N-(1-d-carboxylethyl)-l-norvaline Dehydrogenase, domain 2"/>
    <property type="match status" value="1"/>
</dbReference>
<evidence type="ECO:0000259" key="2">
    <source>
        <dbReference type="Pfam" id="PF02558"/>
    </source>
</evidence>
<reference evidence="4 5" key="1">
    <citation type="submission" date="2019-06" db="EMBL/GenBank/DDBJ databases">
        <title>A chromosomal-level reference genome of Carpinus fangiana (Coryloideae, Betulaceae).</title>
        <authorList>
            <person name="Yang X."/>
            <person name="Wang Z."/>
            <person name="Zhang L."/>
            <person name="Hao G."/>
            <person name="Liu J."/>
            <person name="Yang Y."/>
        </authorList>
    </citation>
    <scope>NUCLEOTIDE SEQUENCE [LARGE SCALE GENOMIC DNA]</scope>
    <source>
        <strain evidence="4">Cfa_2016G</strain>
        <tissue evidence="4">Leaf</tissue>
    </source>
</reference>
<evidence type="ECO:0000313" key="5">
    <source>
        <dbReference type="Proteomes" id="UP000327013"/>
    </source>
</evidence>
<dbReference type="FunFam" id="3.40.50.720:FF:000424">
    <property type="entry name" value="Meiotically up-regulated gene 72 protein"/>
    <property type="match status" value="1"/>
</dbReference>
<feature type="compositionally biased region" description="Low complexity" evidence="1">
    <location>
        <begin position="631"/>
        <end position="662"/>
    </location>
</feature>
<keyword evidence="5" id="KW-1185">Reference proteome</keyword>
<evidence type="ECO:0008006" key="6">
    <source>
        <dbReference type="Google" id="ProtNLM"/>
    </source>
</evidence>
<gene>
    <name evidence="4" type="ORF">FH972_021396</name>
</gene>
<evidence type="ECO:0000313" key="4">
    <source>
        <dbReference type="EMBL" id="KAB8337092.1"/>
    </source>
</evidence>
<dbReference type="InterPro" id="IPR013332">
    <property type="entry name" value="KPR_N"/>
</dbReference>
<dbReference type="AlphaFoldDB" id="A0A5N6KP80"/>
<feature type="compositionally biased region" description="Polar residues" evidence="1">
    <location>
        <begin position="731"/>
        <end position="742"/>
    </location>
</feature>
<dbReference type="Gene3D" id="3.40.50.720">
    <property type="entry name" value="NAD(P)-binding Rossmann-like Domain"/>
    <property type="match status" value="1"/>
</dbReference>
<dbReference type="EMBL" id="VIBQ01000009">
    <property type="protein sequence ID" value="KAB8337092.1"/>
    <property type="molecule type" value="Genomic_DNA"/>
</dbReference>
<name>A0A5N6KP80_9ROSI</name>
<sequence length="751" mass="80928">MPPSAIPRLRILSVGGNAVSAFLSWRLQATNACDVTLVWKAGFESVSQYGISFKSSAFGNERFKPHAVVRTPEEASQTKKAPFDYVLLCIKALPDVYDLASVIESVVTPQHTCILINTTHSLGIESFIEKRFPKNVVLSLVSAASITQLGPAEFEHAGDAAMWVGPANFNKDIPAQIQGDMAEALAMTLGSGQVNCTVSKNIQQQQFERMAGPIAFHTASVIFETPNHAELLELPGVRELVSDTLDEVVRIANARQCSFPTAFKDEIIQEMITPKDTQSIMYQDYAARRPMEVETYLGSPMKLAKDVNIPVPRIQTLYAMLHHINIANQKRKNESPVLSSPVPGAGPGPGPRMSSMGPPRGAGPNGTMMGPPPGSMGPMRGRGGRAASMTGPPPPPRRGPSMNGYPPMGHPHAPMQPQHEESALDDFAHLVMYDDSPVNGFGGDVAMRERELMLRQKEIALRERELAMGGGYNRGPRPRAPPSAMGDFDEDDGEDYFDPMAYRGPPVDPDNVDMMSITSRRNRKQPSMSQMRHNPEGPGGPRRGNPYGRQAPPRNRPGSRMMQDNLPSPHENMMDNPMLGYSSDRYGGADRMNIGRESRTNSLTAARLNELSEGPGYGGYPSMSRRASQSPGGMPMAPVPMGQRRPSPGNGYGPPNGMRPNGRPSPPDMRQPVPRHPPGHGNSVAPQQVEQTAGVSSLYPPKNGVQVRSLTGSASASAGSGDSGQSAHVESGNSAYSSQSSLGPRPSIGVR</sequence>
<dbReference type="Proteomes" id="UP000327013">
    <property type="component" value="Unassembled WGS sequence"/>
</dbReference>
<protein>
    <recommendedName>
        <fullName evidence="6">Ketopantoate reductase C-terminal domain-containing protein</fullName>
    </recommendedName>
</protein>
<feature type="domain" description="Ketopantoate reductase C-terminal" evidence="3">
    <location>
        <begin position="201"/>
        <end position="324"/>
    </location>
</feature>
<dbReference type="Pfam" id="PF02558">
    <property type="entry name" value="ApbA"/>
    <property type="match status" value="1"/>
</dbReference>
<evidence type="ECO:0000256" key="1">
    <source>
        <dbReference type="SAM" id="MobiDB-lite"/>
    </source>
</evidence>
<feature type="domain" description="Ketopantoate reductase N-terminal" evidence="2">
    <location>
        <begin position="11"/>
        <end position="167"/>
    </location>
</feature>
<evidence type="ECO:0000259" key="3">
    <source>
        <dbReference type="Pfam" id="PF08546"/>
    </source>
</evidence>
<feature type="region of interest" description="Disordered" evidence="1">
    <location>
        <begin position="331"/>
        <end position="417"/>
    </location>
</feature>
<feature type="compositionally biased region" description="Low complexity" evidence="1">
    <location>
        <begin position="712"/>
        <end position="727"/>
    </location>
</feature>
<dbReference type="PANTHER" id="PTHR21708:SF25">
    <property type="entry name" value="PROTEIN PAM1-RELATED"/>
    <property type="match status" value="1"/>
</dbReference>
<proteinExistence type="predicted"/>
<accession>A0A5N6KP80</accession>
<feature type="compositionally biased region" description="Polar residues" evidence="1">
    <location>
        <begin position="684"/>
        <end position="695"/>
    </location>
</feature>
<dbReference type="InterPro" id="IPR051402">
    <property type="entry name" value="KPR-Related"/>
</dbReference>
<dbReference type="PANTHER" id="PTHR21708">
    <property type="entry name" value="PROBABLE 2-DEHYDROPANTOATE 2-REDUCTASE"/>
    <property type="match status" value="1"/>
</dbReference>
<dbReference type="InterPro" id="IPR013328">
    <property type="entry name" value="6PGD_dom2"/>
</dbReference>
<dbReference type="FunFam" id="1.10.1040.10:FF:000017">
    <property type="entry name" value="2-dehydropantoate 2-reductase"/>
    <property type="match status" value="1"/>
</dbReference>
<organism evidence="4 5">
    <name type="scientific">Carpinus fangiana</name>
    <dbReference type="NCBI Taxonomy" id="176857"/>
    <lineage>
        <taxon>Eukaryota</taxon>
        <taxon>Viridiplantae</taxon>
        <taxon>Streptophyta</taxon>
        <taxon>Embryophyta</taxon>
        <taxon>Tracheophyta</taxon>
        <taxon>Spermatophyta</taxon>
        <taxon>Magnoliopsida</taxon>
        <taxon>eudicotyledons</taxon>
        <taxon>Gunneridae</taxon>
        <taxon>Pentapetalae</taxon>
        <taxon>rosids</taxon>
        <taxon>fabids</taxon>
        <taxon>Fagales</taxon>
        <taxon>Betulaceae</taxon>
        <taxon>Carpinus</taxon>
    </lineage>
</organism>